<evidence type="ECO:0000313" key="1">
    <source>
        <dbReference type="EMBL" id="MBB3837576.1"/>
    </source>
</evidence>
<name>A0A7W5ZI27_9BACT</name>
<dbReference type="Proteomes" id="UP000541352">
    <property type="component" value="Unassembled WGS sequence"/>
</dbReference>
<comment type="caution">
    <text evidence="1">The sequence shown here is derived from an EMBL/GenBank/DDBJ whole genome shotgun (WGS) entry which is preliminary data.</text>
</comment>
<evidence type="ECO:0000313" key="2">
    <source>
        <dbReference type="Proteomes" id="UP000541352"/>
    </source>
</evidence>
<gene>
    <name evidence="1" type="ORF">FHS57_001573</name>
</gene>
<accession>A0A7W5ZI27</accession>
<dbReference type="EMBL" id="JACIBY010000003">
    <property type="protein sequence ID" value="MBB3837576.1"/>
    <property type="molecule type" value="Genomic_DNA"/>
</dbReference>
<organism evidence="1 2">
    <name type="scientific">Runella defluvii</name>
    <dbReference type="NCBI Taxonomy" id="370973"/>
    <lineage>
        <taxon>Bacteria</taxon>
        <taxon>Pseudomonadati</taxon>
        <taxon>Bacteroidota</taxon>
        <taxon>Cytophagia</taxon>
        <taxon>Cytophagales</taxon>
        <taxon>Spirosomataceae</taxon>
        <taxon>Runella</taxon>
    </lineage>
</organism>
<dbReference type="RefSeq" id="WP_183972293.1">
    <property type="nucleotide sequence ID" value="NZ_JACIBY010000003.1"/>
</dbReference>
<keyword evidence="2" id="KW-1185">Reference proteome</keyword>
<protein>
    <submittedName>
        <fullName evidence="1">Uncharacterized protein</fullName>
    </submittedName>
</protein>
<proteinExistence type="predicted"/>
<reference evidence="1 2" key="1">
    <citation type="submission" date="2020-08" db="EMBL/GenBank/DDBJ databases">
        <title>Genomic Encyclopedia of Type Strains, Phase IV (KMG-IV): sequencing the most valuable type-strain genomes for metagenomic binning, comparative biology and taxonomic classification.</title>
        <authorList>
            <person name="Goeker M."/>
        </authorList>
    </citation>
    <scope>NUCLEOTIDE SEQUENCE [LARGE SCALE GENOMIC DNA]</scope>
    <source>
        <strain evidence="1 2">DSM 17976</strain>
    </source>
</reference>
<sequence>MKISLTVQETLIWHDYPHLFVAKDKIGGLQLCIAIDDTPQYISVALSVNRLQDLKLSKIDLYSVFAQPELDAWFRVNLTDKNEILAQAMPSTEKIPTEWLPMPNAFLPYSNPLRPETFDVVKVSAVAKEAGMNPTLLRQYLSGIKHPSREQALRVQDALHRVAQRLLEVQFV</sequence>
<dbReference type="AlphaFoldDB" id="A0A7W5ZI27"/>